<dbReference type="PANTHER" id="PTHR15818:SF2">
    <property type="entry name" value="G-PATCH DOMAIN AND KOW MOTIFS-CONTAINING PROTEIN"/>
    <property type="match status" value="1"/>
</dbReference>
<evidence type="ECO:0000256" key="4">
    <source>
        <dbReference type="RuleBase" id="RU369096"/>
    </source>
</evidence>
<feature type="region of interest" description="Disordered" evidence="5">
    <location>
        <begin position="1"/>
        <end position="162"/>
    </location>
</feature>
<protein>
    <recommendedName>
        <fullName evidence="4">Pre-mRNA-splicing factor</fullName>
    </recommendedName>
</protein>
<reference evidence="7 8" key="1">
    <citation type="journal article" date="2016" name="Proc. Natl. Acad. Sci. U.S.A.">
        <title>Comparative genomics of biotechnologically important yeasts.</title>
        <authorList>
            <person name="Riley R."/>
            <person name="Haridas S."/>
            <person name="Wolfe K.H."/>
            <person name="Lopes M.R."/>
            <person name="Hittinger C.T."/>
            <person name="Goeker M."/>
            <person name="Salamov A.A."/>
            <person name="Wisecaver J.H."/>
            <person name="Long T.M."/>
            <person name="Calvey C.H."/>
            <person name="Aerts A.L."/>
            <person name="Barry K.W."/>
            <person name="Choi C."/>
            <person name="Clum A."/>
            <person name="Coughlan A.Y."/>
            <person name="Deshpande S."/>
            <person name="Douglass A.P."/>
            <person name="Hanson S.J."/>
            <person name="Klenk H.-P."/>
            <person name="LaButti K.M."/>
            <person name="Lapidus A."/>
            <person name="Lindquist E.A."/>
            <person name="Lipzen A.M."/>
            <person name="Meier-Kolthoff J.P."/>
            <person name="Ohm R.A."/>
            <person name="Otillar R.P."/>
            <person name="Pangilinan J.L."/>
            <person name="Peng Y."/>
            <person name="Rokas A."/>
            <person name="Rosa C.A."/>
            <person name="Scheuner C."/>
            <person name="Sibirny A.A."/>
            <person name="Slot J.C."/>
            <person name="Stielow J.B."/>
            <person name="Sun H."/>
            <person name="Kurtzman C.P."/>
            <person name="Blackwell M."/>
            <person name="Grigoriev I.V."/>
            <person name="Jeffries T.W."/>
        </authorList>
    </citation>
    <scope>NUCLEOTIDE SEQUENCE [LARGE SCALE GENOMIC DNA]</scope>
    <source>
        <strain evidence="8">ATCC 58044 / CBS 1984 / NCYC 433 / NRRL Y-366-8</strain>
    </source>
</reference>
<comment type="similarity">
    <text evidence="2 4">Belongs to the SPP2 family.</text>
</comment>
<dbReference type="GO" id="GO:0005681">
    <property type="term" value="C:spliceosomal complex"/>
    <property type="evidence" value="ECO:0007669"/>
    <property type="project" value="UniProtKB-UniRule"/>
</dbReference>
<comment type="subcellular location">
    <subcellularLocation>
        <location evidence="1 4">Nucleus</location>
    </subcellularLocation>
</comment>
<dbReference type="GeneID" id="30202029"/>
<evidence type="ECO:0000256" key="3">
    <source>
        <dbReference type="ARBA" id="ARBA00023242"/>
    </source>
</evidence>
<keyword evidence="8" id="KW-1185">Reference proteome</keyword>
<dbReference type="STRING" id="683960.A0A1E3P5F5"/>
<dbReference type="AlphaFoldDB" id="A0A1E3P5F5"/>
<dbReference type="Pfam" id="PF12656">
    <property type="entry name" value="G-patch_2"/>
    <property type="match status" value="1"/>
</dbReference>
<dbReference type="PANTHER" id="PTHR15818">
    <property type="entry name" value="G PATCH AND KOW-CONTAINING"/>
    <property type="match status" value="1"/>
</dbReference>
<dbReference type="OrthoDB" id="5577072at2759"/>
<accession>A0A1E3P5F5</accession>
<gene>
    <name evidence="7" type="ORF">WICANDRAFT_78758</name>
</gene>
<feature type="compositionally biased region" description="Basic and acidic residues" evidence="5">
    <location>
        <begin position="234"/>
        <end position="255"/>
    </location>
</feature>
<name>A0A1E3P5F5_WICAA</name>
<feature type="compositionally biased region" description="Polar residues" evidence="5">
    <location>
        <begin position="83"/>
        <end position="105"/>
    </location>
</feature>
<evidence type="ECO:0000313" key="8">
    <source>
        <dbReference type="Proteomes" id="UP000094112"/>
    </source>
</evidence>
<dbReference type="InterPro" id="IPR026822">
    <property type="entry name" value="Spp2/MOS2_G-patch"/>
</dbReference>
<feature type="compositionally biased region" description="Basic and acidic residues" evidence="5">
    <location>
        <begin position="137"/>
        <end position="154"/>
    </location>
</feature>
<feature type="compositionally biased region" description="Low complexity" evidence="5">
    <location>
        <begin position="256"/>
        <end position="268"/>
    </location>
</feature>
<organism evidence="7 8">
    <name type="scientific">Wickerhamomyces anomalus (strain ATCC 58044 / CBS 1984 / NCYC 433 / NRRL Y-366-8)</name>
    <name type="common">Yeast</name>
    <name type="synonym">Hansenula anomala</name>
    <dbReference type="NCBI Taxonomy" id="683960"/>
    <lineage>
        <taxon>Eukaryota</taxon>
        <taxon>Fungi</taxon>
        <taxon>Dikarya</taxon>
        <taxon>Ascomycota</taxon>
        <taxon>Saccharomycotina</taxon>
        <taxon>Saccharomycetes</taxon>
        <taxon>Phaffomycetales</taxon>
        <taxon>Wickerhamomycetaceae</taxon>
        <taxon>Wickerhamomyces</taxon>
    </lineage>
</organism>
<dbReference type="Proteomes" id="UP000094112">
    <property type="component" value="Unassembled WGS sequence"/>
</dbReference>
<feature type="region of interest" description="Disordered" evidence="5">
    <location>
        <begin position="230"/>
        <end position="268"/>
    </location>
</feature>
<evidence type="ECO:0000256" key="5">
    <source>
        <dbReference type="SAM" id="MobiDB-lite"/>
    </source>
</evidence>
<evidence type="ECO:0000256" key="1">
    <source>
        <dbReference type="ARBA" id="ARBA00004123"/>
    </source>
</evidence>
<evidence type="ECO:0000313" key="7">
    <source>
        <dbReference type="EMBL" id="ODQ60142.1"/>
    </source>
</evidence>
<keyword evidence="4" id="KW-0747">Spliceosome</keyword>
<evidence type="ECO:0000256" key="2">
    <source>
        <dbReference type="ARBA" id="ARBA00008576"/>
    </source>
</evidence>
<dbReference type="RefSeq" id="XP_019039349.1">
    <property type="nucleotide sequence ID" value="XM_019184783.1"/>
</dbReference>
<proteinExistence type="inferred from homology"/>
<keyword evidence="4" id="KW-0508">mRNA splicing</keyword>
<keyword evidence="3 4" id="KW-0539">Nucleus</keyword>
<sequence>MVGFSLKKKDEGSKQGFSGFKLKKDTNNLPKKSNKPFGFAKEEDEEVKEQKIDTFDTNEGGAFNKEEGPITKEGPLVIENEGNHQWRNKAQQRFNPTAKPTTQESENSKLEYGINYLEKSADSKATDDSGNPSTPIHSHEQETLSFKEDVKSRPEMATMEDYERIPVESFGAAMLRGMGWKGEQNEEKDENKKAVIPVAQRTLYLGLGAKDNKSDGGLKPIDKTYVPVKMINRKTGEVHTEEEKRPNSRNRERSPVRSSSSNSYRSRN</sequence>
<keyword evidence="4" id="KW-0507">mRNA processing</keyword>
<comment type="function">
    <text evidence="4">Involved in spliceosome maturation and the first step of pre-mRNA splicing.</text>
</comment>
<evidence type="ECO:0000259" key="6">
    <source>
        <dbReference type="Pfam" id="PF12656"/>
    </source>
</evidence>
<dbReference type="GO" id="GO:0000398">
    <property type="term" value="P:mRNA splicing, via spliceosome"/>
    <property type="evidence" value="ECO:0007669"/>
    <property type="project" value="UniProtKB-UniRule"/>
</dbReference>
<dbReference type="EMBL" id="KV454210">
    <property type="protein sequence ID" value="ODQ60142.1"/>
    <property type="molecule type" value="Genomic_DNA"/>
</dbReference>
<feature type="domain" description="Spp2/MOS2 G-patch" evidence="6">
    <location>
        <begin position="154"/>
        <end position="211"/>
    </location>
</feature>
<dbReference type="InterPro" id="IPR045166">
    <property type="entry name" value="Spp2-like"/>
</dbReference>